<dbReference type="CDD" id="cd03349">
    <property type="entry name" value="LbH_XAT"/>
    <property type="match status" value="1"/>
</dbReference>
<evidence type="ECO:0000256" key="1">
    <source>
        <dbReference type="ARBA" id="ARBA00007274"/>
    </source>
</evidence>
<dbReference type="Gene3D" id="2.160.10.10">
    <property type="entry name" value="Hexapeptide repeat proteins"/>
    <property type="match status" value="1"/>
</dbReference>
<evidence type="ECO:0000256" key="4">
    <source>
        <dbReference type="ARBA" id="ARBA00023315"/>
    </source>
</evidence>
<accession>A0A7W3YEB1</accession>
<evidence type="ECO:0000313" key="6">
    <source>
        <dbReference type="Proteomes" id="UP000552587"/>
    </source>
</evidence>
<dbReference type="Proteomes" id="UP000552587">
    <property type="component" value="Unassembled WGS sequence"/>
</dbReference>
<dbReference type="GO" id="GO:0016746">
    <property type="term" value="F:acyltransferase activity"/>
    <property type="evidence" value="ECO:0007669"/>
    <property type="project" value="UniProtKB-KW"/>
</dbReference>
<keyword evidence="6" id="KW-1185">Reference proteome</keyword>
<comment type="similarity">
    <text evidence="1">Belongs to the transferase hexapeptide repeat family.</text>
</comment>
<keyword evidence="2 5" id="KW-0808">Transferase</keyword>
<dbReference type="InterPro" id="IPR050179">
    <property type="entry name" value="Trans_hexapeptide_repeat"/>
</dbReference>
<proteinExistence type="inferred from homology"/>
<keyword evidence="4" id="KW-0012">Acyltransferase</keyword>
<dbReference type="PROSITE" id="PS00101">
    <property type="entry name" value="HEXAPEP_TRANSFERASES"/>
    <property type="match status" value="1"/>
</dbReference>
<evidence type="ECO:0000313" key="5">
    <source>
        <dbReference type="EMBL" id="MBB1087962.1"/>
    </source>
</evidence>
<organism evidence="5 6">
    <name type="scientific">Marilutibacter penaei</name>
    <dbReference type="NCBI Taxonomy" id="2759900"/>
    <lineage>
        <taxon>Bacteria</taxon>
        <taxon>Pseudomonadati</taxon>
        <taxon>Pseudomonadota</taxon>
        <taxon>Gammaproteobacteria</taxon>
        <taxon>Lysobacterales</taxon>
        <taxon>Lysobacteraceae</taxon>
        <taxon>Marilutibacter</taxon>
    </lineage>
</organism>
<dbReference type="PANTHER" id="PTHR43300">
    <property type="entry name" value="ACETYLTRANSFERASE"/>
    <property type="match status" value="1"/>
</dbReference>
<evidence type="ECO:0000256" key="2">
    <source>
        <dbReference type="ARBA" id="ARBA00022679"/>
    </source>
</evidence>
<comment type="caution">
    <text evidence="5">The sequence shown here is derived from an EMBL/GenBank/DDBJ whole genome shotgun (WGS) entry which is preliminary data.</text>
</comment>
<protein>
    <submittedName>
        <fullName evidence="5">CatB-related O-acetyltransferase</fullName>
    </submittedName>
</protein>
<sequence length="232" mass="25415">MGWLEVGDILKIRRRYSVEQNVGFYGGPYMGLKGSRPASGFCPMGAFSYSYSPLPERCSVGRYCSLSSGIQFLDSLHPSDALTTSALLVNSKNALFLPAATDATQAHAKAYSVSQGKPFPTIGSDVWIGCDVTLALGITIGTGAIVAAGSTVTRDVPPYAVVAGAPARVRKYRFDEPTIERLLASRWWELDPQDVFAADFDDPLAWLDRFEAAPGRFRPFQPRLFSFHDYEE</sequence>
<name>A0A7W3YEB1_9GAMM</name>
<gene>
    <name evidence="5" type="ORF">H4F99_05595</name>
</gene>
<dbReference type="EMBL" id="JACHTE010000003">
    <property type="protein sequence ID" value="MBB1087962.1"/>
    <property type="molecule type" value="Genomic_DNA"/>
</dbReference>
<dbReference type="InterPro" id="IPR018357">
    <property type="entry name" value="Hexapep_transf_CS"/>
</dbReference>
<dbReference type="PANTHER" id="PTHR43300:SF11">
    <property type="entry name" value="ACETYLTRANSFERASE RV3034C-RELATED"/>
    <property type="match status" value="1"/>
</dbReference>
<reference evidence="5 6" key="1">
    <citation type="submission" date="2020-07" db="EMBL/GenBank/DDBJ databases">
        <authorList>
            <person name="Xu S."/>
            <person name="Li A."/>
        </authorList>
    </citation>
    <scope>NUCLEOTIDE SEQUENCE [LARGE SCALE GENOMIC DNA]</scope>
    <source>
        <strain evidence="5 6">SG-8</strain>
    </source>
</reference>
<dbReference type="SUPFAM" id="SSF51161">
    <property type="entry name" value="Trimeric LpxA-like enzymes"/>
    <property type="match status" value="1"/>
</dbReference>
<dbReference type="InterPro" id="IPR001451">
    <property type="entry name" value="Hexapep"/>
</dbReference>
<dbReference type="InterPro" id="IPR011004">
    <property type="entry name" value="Trimer_LpxA-like_sf"/>
</dbReference>
<evidence type="ECO:0000256" key="3">
    <source>
        <dbReference type="ARBA" id="ARBA00022737"/>
    </source>
</evidence>
<dbReference type="Pfam" id="PF00132">
    <property type="entry name" value="Hexapep"/>
    <property type="match status" value="1"/>
</dbReference>
<dbReference type="AlphaFoldDB" id="A0A7W3YEB1"/>
<keyword evidence="3" id="KW-0677">Repeat</keyword>